<dbReference type="OrthoDB" id="2436819at2759"/>
<protein>
    <submittedName>
        <fullName evidence="1">2491_t:CDS:1</fullName>
    </submittedName>
</protein>
<comment type="caution">
    <text evidence="1">The sequence shown here is derived from an EMBL/GenBank/DDBJ whole genome shotgun (WGS) entry which is preliminary data.</text>
</comment>
<evidence type="ECO:0000313" key="1">
    <source>
        <dbReference type="EMBL" id="CAG8823866.1"/>
    </source>
</evidence>
<accession>A0A9N9KEA1</accession>
<gene>
    <name evidence="1" type="ORF">CPELLU_LOCUS19942</name>
</gene>
<feature type="non-terminal residue" evidence="1">
    <location>
        <position position="1"/>
    </location>
</feature>
<organism evidence="1 2">
    <name type="scientific">Cetraspora pellucida</name>
    <dbReference type="NCBI Taxonomy" id="1433469"/>
    <lineage>
        <taxon>Eukaryota</taxon>
        <taxon>Fungi</taxon>
        <taxon>Fungi incertae sedis</taxon>
        <taxon>Mucoromycota</taxon>
        <taxon>Glomeromycotina</taxon>
        <taxon>Glomeromycetes</taxon>
        <taxon>Diversisporales</taxon>
        <taxon>Gigasporaceae</taxon>
        <taxon>Cetraspora</taxon>
    </lineage>
</organism>
<keyword evidence="2" id="KW-1185">Reference proteome</keyword>
<feature type="non-terminal residue" evidence="1">
    <location>
        <position position="84"/>
    </location>
</feature>
<name>A0A9N9KEA1_9GLOM</name>
<sequence>GIVSTFVLKKVNKQYQKAIATTTKEHLPSSATQESLNNIINTPVIVLQNSQIICTRGCLSGSSNHQQISLTKRDSSEFEFIEHQ</sequence>
<proteinExistence type="predicted"/>
<dbReference type="AlphaFoldDB" id="A0A9N9KEA1"/>
<dbReference type="EMBL" id="CAJVQA010053548">
    <property type="protein sequence ID" value="CAG8823866.1"/>
    <property type="molecule type" value="Genomic_DNA"/>
</dbReference>
<reference evidence="1" key="1">
    <citation type="submission" date="2021-06" db="EMBL/GenBank/DDBJ databases">
        <authorList>
            <person name="Kallberg Y."/>
            <person name="Tangrot J."/>
            <person name="Rosling A."/>
        </authorList>
    </citation>
    <scope>NUCLEOTIDE SEQUENCE</scope>
    <source>
        <strain evidence="1">FL966</strain>
    </source>
</reference>
<dbReference type="Proteomes" id="UP000789759">
    <property type="component" value="Unassembled WGS sequence"/>
</dbReference>
<evidence type="ECO:0000313" key="2">
    <source>
        <dbReference type="Proteomes" id="UP000789759"/>
    </source>
</evidence>